<evidence type="ECO:0000259" key="8">
    <source>
        <dbReference type="Pfam" id="PF13359"/>
    </source>
</evidence>
<dbReference type="GO" id="GO:0004518">
    <property type="term" value="F:nuclease activity"/>
    <property type="evidence" value="ECO:0007669"/>
    <property type="project" value="UniProtKB-KW"/>
</dbReference>
<protein>
    <recommendedName>
        <fullName evidence="12">DDE Tnp4 domain-containing protein</fullName>
    </recommendedName>
</protein>
<evidence type="ECO:0000256" key="1">
    <source>
        <dbReference type="ARBA" id="ARBA00001968"/>
    </source>
</evidence>
<dbReference type="Pfam" id="PF13359">
    <property type="entry name" value="DDE_Tnp_4"/>
    <property type="match status" value="1"/>
</dbReference>
<dbReference type="EMBL" id="JBEDNZ010000014">
    <property type="protein sequence ID" value="KAL0830186.1"/>
    <property type="molecule type" value="Genomic_DNA"/>
</dbReference>
<keyword evidence="4" id="KW-0540">Nuclease</keyword>
<dbReference type="AlphaFoldDB" id="A0ABD0SXV6"/>
<dbReference type="InterPro" id="IPR058353">
    <property type="entry name" value="DUF8040"/>
</dbReference>
<evidence type="ECO:0000256" key="7">
    <source>
        <dbReference type="ARBA" id="ARBA00023242"/>
    </source>
</evidence>
<dbReference type="GO" id="GO:0046872">
    <property type="term" value="F:metal ion binding"/>
    <property type="evidence" value="ECO:0007669"/>
    <property type="project" value="UniProtKB-KW"/>
</dbReference>
<keyword evidence="5" id="KW-0479">Metal-binding</keyword>
<dbReference type="Pfam" id="PF26138">
    <property type="entry name" value="DUF8040"/>
    <property type="match status" value="1"/>
</dbReference>
<dbReference type="PANTHER" id="PTHR22930:SF269">
    <property type="entry name" value="NUCLEASE HARBI1-LIKE PROTEIN"/>
    <property type="match status" value="1"/>
</dbReference>
<accession>A0ABD0SXV6</accession>
<comment type="cofactor">
    <cofactor evidence="1">
        <name>a divalent metal cation</name>
        <dbReference type="ChEBI" id="CHEBI:60240"/>
    </cofactor>
</comment>
<evidence type="ECO:0008006" key="12">
    <source>
        <dbReference type="Google" id="ProtNLM"/>
    </source>
</evidence>
<dbReference type="GO" id="GO:0016787">
    <property type="term" value="F:hydrolase activity"/>
    <property type="evidence" value="ECO:0007669"/>
    <property type="project" value="UniProtKB-KW"/>
</dbReference>
<evidence type="ECO:0000256" key="6">
    <source>
        <dbReference type="ARBA" id="ARBA00022801"/>
    </source>
</evidence>
<evidence type="ECO:0000256" key="5">
    <source>
        <dbReference type="ARBA" id="ARBA00022723"/>
    </source>
</evidence>
<gene>
    <name evidence="10" type="ORF">ABMA28_003643</name>
</gene>
<dbReference type="InterPro" id="IPR045249">
    <property type="entry name" value="HARBI1-like"/>
</dbReference>
<keyword evidence="6" id="KW-0378">Hydrolase</keyword>
<organism evidence="10 11">
    <name type="scientific">Loxostege sticticalis</name>
    <name type="common">Beet webworm moth</name>
    <dbReference type="NCBI Taxonomy" id="481309"/>
    <lineage>
        <taxon>Eukaryota</taxon>
        <taxon>Metazoa</taxon>
        <taxon>Ecdysozoa</taxon>
        <taxon>Arthropoda</taxon>
        <taxon>Hexapoda</taxon>
        <taxon>Insecta</taxon>
        <taxon>Pterygota</taxon>
        <taxon>Neoptera</taxon>
        <taxon>Endopterygota</taxon>
        <taxon>Lepidoptera</taxon>
        <taxon>Glossata</taxon>
        <taxon>Ditrysia</taxon>
        <taxon>Pyraloidea</taxon>
        <taxon>Crambidae</taxon>
        <taxon>Pyraustinae</taxon>
        <taxon>Loxostege</taxon>
    </lineage>
</organism>
<evidence type="ECO:0000313" key="10">
    <source>
        <dbReference type="EMBL" id="KAL0830186.1"/>
    </source>
</evidence>
<dbReference type="GO" id="GO:0005634">
    <property type="term" value="C:nucleus"/>
    <property type="evidence" value="ECO:0007669"/>
    <property type="project" value="UniProtKB-SubCell"/>
</dbReference>
<dbReference type="Proteomes" id="UP001549921">
    <property type="component" value="Unassembled WGS sequence"/>
</dbReference>
<comment type="caution">
    <text evidence="10">The sequence shown here is derived from an EMBL/GenBank/DDBJ whole genome shotgun (WGS) entry which is preliminary data.</text>
</comment>
<feature type="domain" description="DUF8040" evidence="9">
    <location>
        <begin position="52"/>
        <end position="134"/>
    </location>
</feature>
<feature type="domain" description="DDE Tnp4" evidence="8">
    <location>
        <begin position="170"/>
        <end position="304"/>
    </location>
</feature>
<evidence type="ECO:0000313" key="11">
    <source>
        <dbReference type="Proteomes" id="UP001549921"/>
    </source>
</evidence>
<comment type="subcellular location">
    <subcellularLocation>
        <location evidence="2">Nucleus</location>
    </subcellularLocation>
</comment>
<comment type="similarity">
    <text evidence="3">Belongs to the HARBI1 family.</text>
</comment>
<name>A0ABD0SXV6_LOXSC</name>
<evidence type="ECO:0000256" key="3">
    <source>
        <dbReference type="ARBA" id="ARBA00006958"/>
    </source>
</evidence>
<evidence type="ECO:0000256" key="2">
    <source>
        <dbReference type="ARBA" id="ARBA00004123"/>
    </source>
</evidence>
<dbReference type="InterPro" id="IPR027806">
    <property type="entry name" value="HARBI1_dom"/>
</dbReference>
<proteinExistence type="inferred from homology"/>
<dbReference type="PANTHER" id="PTHR22930">
    <property type="match status" value="1"/>
</dbReference>
<reference evidence="10 11" key="1">
    <citation type="submission" date="2024-06" db="EMBL/GenBank/DDBJ databases">
        <title>A chromosome-level genome assembly of beet webworm, Loxostege sticticalis.</title>
        <authorList>
            <person name="Zhang Y."/>
        </authorList>
    </citation>
    <scope>NUCLEOTIDE SEQUENCE [LARGE SCALE GENOMIC DNA]</scope>
    <source>
        <strain evidence="10">AQ028</strain>
        <tissue evidence="10">Male pupae</tissue>
    </source>
</reference>
<keyword evidence="7" id="KW-0539">Nucleus</keyword>
<evidence type="ECO:0000256" key="4">
    <source>
        <dbReference type="ARBA" id="ARBA00022722"/>
    </source>
</evidence>
<sequence length="366" mass="43104">MDRYKRVLLLLLLRHRRNKRRNHRRFWISPLIALRNSDGQFFMQEYRELLLDEKTFFNFFRMSVASFNNLVETLKPHIQKQYTKFRNPLEPIEMIGITLRYLGSGNSINDLHFKFKRGRSTISRTISSVCQAIWKYVRPQYLEEITVEKLQNIALDFDLKANFPHCFGAIDGKHIRLIKPDKSGSLFYNYKKYFSIVLLAVVDSNYKFVFVDVGAYGKESDSTIFRNSTLYKLLMRNELPLPDPQPLGNDHNNEPPIPYVLVGDEAFGLSKHVMRPYGGSNLNVKQRVYNYRLSRARRYVESCCVLHNFVIQHDGLKQQDNMAISRFPQLRPHNSEESLAENFIRDQFANYFMSPEGALPWQLKKI</sequence>
<evidence type="ECO:0000259" key="9">
    <source>
        <dbReference type="Pfam" id="PF26138"/>
    </source>
</evidence>